<keyword evidence="1" id="KW-0812">Transmembrane</keyword>
<feature type="transmembrane region" description="Helical" evidence="1">
    <location>
        <begin position="779"/>
        <end position="807"/>
    </location>
</feature>
<feature type="transmembrane region" description="Helical" evidence="1">
    <location>
        <begin position="100"/>
        <end position="126"/>
    </location>
</feature>
<protein>
    <recommendedName>
        <fullName evidence="5">Conjugal transfer protein TraG</fullName>
    </recommendedName>
</protein>
<gene>
    <name evidence="3" type="ORF">C9J27_02790</name>
</gene>
<keyword evidence="2" id="KW-0732">Signal</keyword>
<feature type="transmembrane region" description="Helical" evidence="1">
    <location>
        <begin position="753"/>
        <end position="773"/>
    </location>
</feature>
<dbReference type="Proteomes" id="UP000241426">
    <property type="component" value="Unassembled WGS sequence"/>
</dbReference>
<feature type="transmembrane region" description="Helical" evidence="1">
    <location>
        <begin position="874"/>
        <end position="893"/>
    </location>
</feature>
<organism evidence="3 4">
    <name type="scientific">Photobacterium kishitanii</name>
    <dbReference type="NCBI Taxonomy" id="318456"/>
    <lineage>
        <taxon>Bacteria</taxon>
        <taxon>Pseudomonadati</taxon>
        <taxon>Pseudomonadota</taxon>
        <taxon>Gammaproteobacteria</taxon>
        <taxon>Vibrionales</taxon>
        <taxon>Vibrionaceae</taxon>
        <taxon>Photobacterium</taxon>
    </lineage>
</organism>
<name>A0A2T3KME3_9GAMM</name>
<dbReference type="AlphaFoldDB" id="A0A2T3KME3"/>
<evidence type="ECO:0000256" key="2">
    <source>
        <dbReference type="SAM" id="SignalP"/>
    </source>
</evidence>
<accession>A0A2T3KME3</accession>
<dbReference type="EMBL" id="PYNF01000002">
    <property type="protein sequence ID" value="PSV00969.1"/>
    <property type="molecule type" value="Genomic_DNA"/>
</dbReference>
<feature type="chain" id="PRO_5015616377" description="Conjugal transfer protein TraG" evidence="2">
    <location>
        <begin position="23"/>
        <end position="939"/>
    </location>
</feature>
<dbReference type="RefSeq" id="WP_107288697.1">
    <property type="nucleotide sequence ID" value="NZ_PYNF01000002.1"/>
</dbReference>
<proteinExistence type="predicted"/>
<reference evidence="3 4" key="1">
    <citation type="submission" date="2018-01" db="EMBL/GenBank/DDBJ databases">
        <title>Whole genome sequencing of Histamine producing bacteria.</title>
        <authorList>
            <person name="Butler K."/>
        </authorList>
    </citation>
    <scope>NUCLEOTIDE SEQUENCE [LARGE SCALE GENOMIC DNA]</scope>
    <source>
        <strain evidence="3 4">FS-7.2</strain>
    </source>
</reference>
<comment type="caution">
    <text evidence="3">The sequence shown here is derived from an EMBL/GenBank/DDBJ whole genome shotgun (WGS) entry which is preliminary data.</text>
</comment>
<keyword evidence="1" id="KW-1133">Transmembrane helix</keyword>
<evidence type="ECO:0000256" key="1">
    <source>
        <dbReference type="SAM" id="Phobius"/>
    </source>
</evidence>
<feature type="transmembrane region" description="Helical" evidence="1">
    <location>
        <begin position="684"/>
        <end position="702"/>
    </location>
</feature>
<feature type="signal peptide" evidence="2">
    <location>
        <begin position="1"/>
        <end position="22"/>
    </location>
</feature>
<evidence type="ECO:0000313" key="4">
    <source>
        <dbReference type="Proteomes" id="UP000241426"/>
    </source>
</evidence>
<keyword evidence="1" id="KW-0472">Membrane</keyword>
<feature type="transmembrane region" description="Helical" evidence="1">
    <location>
        <begin position="828"/>
        <end position="854"/>
    </location>
</feature>
<evidence type="ECO:0008006" key="5">
    <source>
        <dbReference type="Google" id="ProtNLM"/>
    </source>
</evidence>
<evidence type="ECO:0000313" key="3">
    <source>
        <dbReference type="EMBL" id="PSV00969.1"/>
    </source>
</evidence>
<sequence length="939" mass="102315">MKKTLKIICMLCVLLFTFNVWAGEASTSNGAFNETVLKPLPLYTNAEDAFTPVFNRIILSLFGKEAAVDFLGKMATPNCLQEIQSLTDGDMKHFSSPFPVSGFVVIGTIIYTLYVVAFAFWIWMLGSFVFNKLFNKHSEDEASDTGRMQMIMTGVRSTFVMMLCVPVFGDLFSTGSKSNTYSRIHGFAFQLLGESAKYTEEINNLFLDMSPGESPQYQVPEPNWYSNNRSGQIENLMDFGSCVALNGGSPNNVKVKVVSNSIGLSQKDNNTEVYVSTTDTECSMRISGMADESGVLEAYSVMGGQDNAYEADAEDYLKKKDKTFEILSRDLAVSSVNAIYAALKSNIAVENTFTEGNNESFIPSNNLPRDWYNHCDLSPTGSVISSISSSKTRNELSDGITMYKMCASLAIVKKLGYPSDDFDEHNTSPERLVSTCSIDDKEGCITAQCKAFDPNKPTSNILNCSLSVISASGGKTEKYVKGMGFLAAPIVYYAHAGIRYFPSKLQKLLTSFQISPMSTKGMTSGNLMSAPNTDTLAKADFLNHLMVAELENTSVNAPLPSHAKGESKKEKDRGKDVISWVDFIGLKTFNSCVTSGANNFAAGEGRLHFCSDPLIEMHRFGMRLIRAATAIAATKAVASALGKPAGYFDKKIKNKIAENKGASIGTSGGEGVLKGTGLYRALSMVFKSPMALAAFIPIYSTYKESKMASGMPFGDFGDSRTSYQDLKGGVLIGAVLGGVSLKSNSKYKEVSSLVGKWLFYIFIFIGVLLAFVIPFTPLVLFYSAVIAGIANFVIGIIALNFQALYALAGVGGDISIKVKKFTAKWALVLFRFPFVLIGFWLSLEIIKITIPFIVSSSEFYGKFSRGDGLDMLSIIPVLFIYVILMFILIYSLFDSVSGLYSMIKSLMFEDDSGHAFGHTDSLKTAKGSISGWVNAGKSH</sequence>